<dbReference type="AlphaFoldDB" id="X1LZ98"/>
<keyword evidence="1" id="KW-0472">Membrane</keyword>
<sequence>MNRAMTIEKEKKIVYQNLLSLFSVVAGFFLCFALPPFGILLVGWWVIDLINKRNKSKNEYYIWVDKRNL</sequence>
<accession>X1LZ98</accession>
<proteinExistence type="predicted"/>
<feature type="transmembrane region" description="Helical" evidence="1">
    <location>
        <begin position="21"/>
        <end position="47"/>
    </location>
</feature>
<keyword evidence="1" id="KW-0812">Transmembrane</keyword>
<protein>
    <submittedName>
        <fullName evidence="2">Uncharacterized protein</fullName>
    </submittedName>
</protein>
<comment type="caution">
    <text evidence="2">The sequence shown here is derived from an EMBL/GenBank/DDBJ whole genome shotgun (WGS) entry which is preliminary data.</text>
</comment>
<gene>
    <name evidence="2" type="ORF">S06H3_12932</name>
</gene>
<name>X1LZ98_9ZZZZ</name>
<organism evidence="2">
    <name type="scientific">marine sediment metagenome</name>
    <dbReference type="NCBI Taxonomy" id="412755"/>
    <lineage>
        <taxon>unclassified sequences</taxon>
        <taxon>metagenomes</taxon>
        <taxon>ecological metagenomes</taxon>
    </lineage>
</organism>
<evidence type="ECO:0000256" key="1">
    <source>
        <dbReference type="SAM" id="Phobius"/>
    </source>
</evidence>
<reference evidence="2" key="1">
    <citation type="journal article" date="2014" name="Front. Microbiol.">
        <title>High frequency of phylogenetically diverse reductive dehalogenase-homologous genes in deep subseafloor sedimentary metagenomes.</title>
        <authorList>
            <person name="Kawai M."/>
            <person name="Futagami T."/>
            <person name="Toyoda A."/>
            <person name="Takaki Y."/>
            <person name="Nishi S."/>
            <person name="Hori S."/>
            <person name="Arai W."/>
            <person name="Tsubouchi T."/>
            <person name="Morono Y."/>
            <person name="Uchiyama I."/>
            <person name="Ito T."/>
            <person name="Fujiyama A."/>
            <person name="Inagaki F."/>
            <person name="Takami H."/>
        </authorList>
    </citation>
    <scope>NUCLEOTIDE SEQUENCE</scope>
    <source>
        <strain evidence="2">Expedition CK06-06</strain>
    </source>
</reference>
<evidence type="ECO:0000313" key="2">
    <source>
        <dbReference type="EMBL" id="GAI11126.1"/>
    </source>
</evidence>
<keyword evidence="1" id="KW-1133">Transmembrane helix</keyword>
<dbReference type="EMBL" id="BARV01006314">
    <property type="protein sequence ID" value="GAI11126.1"/>
    <property type="molecule type" value="Genomic_DNA"/>
</dbReference>